<dbReference type="InterPro" id="IPR010376">
    <property type="entry name" value="GBBH-like_N"/>
</dbReference>
<dbReference type="InterPro" id="IPR003819">
    <property type="entry name" value="TauD/TfdA-like"/>
</dbReference>
<dbReference type="GO" id="GO:0046872">
    <property type="term" value="F:metal ion binding"/>
    <property type="evidence" value="ECO:0007669"/>
    <property type="project" value="UniProtKB-KW"/>
</dbReference>
<dbReference type="EMBL" id="CH933808">
    <property type="protein sequence ID" value="EDW08666.1"/>
    <property type="molecule type" value="Genomic_DNA"/>
</dbReference>
<dbReference type="KEGG" id="dmo:Dmoj_GI19441"/>
<feature type="domain" description="Gamma-butyrobetaine hydroxylase-like N-terminal" evidence="12">
    <location>
        <begin position="54"/>
        <end position="121"/>
    </location>
</feature>
<dbReference type="UniPathway" id="UPA00118"/>
<dbReference type="FunFam" id="3.60.130.10:FF:000001">
    <property type="entry name" value="Trimethyllysine dioxygenase, mitochondrial"/>
    <property type="match status" value="1"/>
</dbReference>
<evidence type="ECO:0000256" key="5">
    <source>
        <dbReference type="ARBA" id="ARBA00022723"/>
    </source>
</evidence>
<dbReference type="eggNOG" id="KOG3888">
    <property type="taxonomic scope" value="Eukaryota"/>
</dbReference>
<comment type="similarity">
    <text evidence="4">Belongs to the gamma-BBH/TMLD family.</text>
</comment>
<keyword evidence="5" id="KW-0479">Metal-binding</keyword>
<evidence type="ECO:0000256" key="8">
    <source>
        <dbReference type="ARBA" id="ARBA00023002"/>
    </source>
</evidence>
<evidence type="ECO:0000259" key="11">
    <source>
        <dbReference type="Pfam" id="PF02668"/>
    </source>
</evidence>
<dbReference type="EC" id="1.-.-.-" evidence="13"/>
<evidence type="ECO:0000256" key="9">
    <source>
        <dbReference type="ARBA" id="ARBA00023004"/>
    </source>
</evidence>
<dbReference type="GO" id="GO:0016706">
    <property type="term" value="F:2-oxoglutarate-dependent dioxygenase activity"/>
    <property type="evidence" value="ECO:0007669"/>
    <property type="project" value="UniProtKB-ARBA"/>
</dbReference>
<dbReference type="Gene3D" id="3.60.130.10">
    <property type="entry name" value="Clavaminate synthase-like"/>
    <property type="match status" value="1"/>
</dbReference>
<comment type="cofactor">
    <cofactor evidence="2">
        <name>L-ascorbate</name>
        <dbReference type="ChEBI" id="CHEBI:38290"/>
    </cofactor>
</comment>
<dbReference type="GO" id="GO:0045329">
    <property type="term" value="P:carnitine biosynthetic process"/>
    <property type="evidence" value="ECO:0007669"/>
    <property type="project" value="UniProtKB-UniPathway"/>
</dbReference>
<dbReference type="InterPro" id="IPR050411">
    <property type="entry name" value="AlphaKG_dependent_hydroxylases"/>
</dbReference>
<evidence type="ECO:0000313" key="14">
    <source>
        <dbReference type="Proteomes" id="UP000009192"/>
    </source>
</evidence>
<keyword evidence="6" id="KW-0124">Carnitine biosynthesis</keyword>
<evidence type="ECO:0000256" key="4">
    <source>
        <dbReference type="ARBA" id="ARBA00008654"/>
    </source>
</evidence>
<dbReference type="Pfam" id="PF02668">
    <property type="entry name" value="TauD"/>
    <property type="match status" value="1"/>
</dbReference>
<organism evidence="13 14">
    <name type="scientific">Drosophila mojavensis</name>
    <name type="common">Fruit fly</name>
    <dbReference type="NCBI Taxonomy" id="7230"/>
    <lineage>
        <taxon>Eukaryota</taxon>
        <taxon>Metazoa</taxon>
        <taxon>Ecdysozoa</taxon>
        <taxon>Arthropoda</taxon>
        <taxon>Hexapoda</taxon>
        <taxon>Insecta</taxon>
        <taxon>Pterygota</taxon>
        <taxon>Neoptera</taxon>
        <taxon>Endopterygota</taxon>
        <taxon>Diptera</taxon>
        <taxon>Brachycera</taxon>
        <taxon>Muscomorpha</taxon>
        <taxon>Ephydroidea</taxon>
        <taxon>Drosophilidae</taxon>
        <taxon>Drosophila</taxon>
    </lineage>
</organism>
<evidence type="ECO:0000256" key="7">
    <source>
        <dbReference type="ARBA" id="ARBA00022964"/>
    </source>
</evidence>
<evidence type="ECO:0000256" key="6">
    <source>
        <dbReference type="ARBA" id="ARBA00022873"/>
    </source>
</evidence>
<sequence length="421" mass="48469">MLTSNSSSYSNSNGNCSSASSSSNSSFSSSCVQVSRDVQQQLVLLRLLPDSPGLQFPEIWLRDNCQCSTCYMQQTRSRLPQGWNYLDPSVRLQQLSWCAERQSLQISWSDGHKSSFPLSWLKERDFSPASRARYLRDCYRPEQRLWSGTEFQRIQREFLYDELLHNDEALLQWLHQLAVYGLALVKQAPLDSNVLRNLCNRVGFMRSTTYGDEWSVKAQPGASNYAYLAAPLPLHTDMPYFEYKPSITLLHTLQQSDSPGGWNLLSDAFHVADLLRQRYPGAFKVLSETPVDWADIGSEKNLRFHNIWRAPVINLDANGRYVRINLSIPQRDSHFSVPAEQVRPWYEAMALFMRLANEQACTFKTTPGDVLTFDNVRMVHGRTGYDDTEQNIRHIVGAFLDWDIAYSRWRVLKNDLGHYNK</sequence>
<dbReference type="CDD" id="cd00250">
    <property type="entry name" value="CAS_like"/>
    <property type="match status" value="1"/>
</dbReference>
<evidence type="ECO:0000256" key="1">
    <source>
        <dbReference type="ARBA" id="ARBA00001954"/>
    </source>
</evidence>
<comment type="pathway">
    <text evidence="3">Amine and polyamine biosynthesis; carnitine biosynthesis.</text>
</comment>
<feature type="region of interest" description="Disordered" evidence="10">
    <location>
        <begin position="1"/>
        <end position="21"/>
    </location>
</feature>
<dbReference type="PANTHER" id="PTHR10696:SF33">
    <property type="entry name" value="GAMMA-BUTYROBETAINE DIOXYGENASE"/>
    <property type="match status" value="1"/>
</dbReference>
<dbReference type="GO" id="GO:0005739">
    <property type="term" value="C:mitochondrion"/>
    <property type="evidence" value="ECO:0007669"/>
    <property type="project" value="TreeGrafter"/>
</dbReference>
<keyword evidence="9" id="KW-0408">Iron</keyword>
<evidence type="ECO:0000259" key="12">
    <source>
        <dbReference type="Pfam" id="PF06155"/>
    </source>
</evidence>
<comment type="cofactor">
    <cofactor evidence="1">
        <name>Fe(2+)</name>
        <dbReference type="ChEBI" id="CHEBI:29033"/>
    </cofactor>
</comment>
<dbReference type="OrthoDB" id="406634at2759"/>
<dbReference type="InParanoid" id="B4KLN0"/>
<dbReference type="AlphaFoldDB" id="B4KLN0"/>
<dbReference type="HOGENOM" id="CLU_021859_2_0_1"/>
<evidence type="ECO:0000313" key="13">
    <source>
        <dbReference type="EMBL" id="EDW08666.1"/>
    </source>
</evidence>
<dbReference type="FunFam" id="3.30.2020.30:FF:000002">
    <property type="entry name" value="Putative gamma-butyrobetaine dioxygenase"/>
    <property type="match status" value="1"/>
</dbReference>
<dbReference type="InterPro" id="IPR038492">
    <property type="entry name" value="GBBH-like_N_sf"/>
</dbReference>
<reference evidence="13 14" key="1">
    <citation type="journal article" date="2007" name="Nature">
        <title>Evolution of genes and genomes on the Drosophila phylogeny.</title>
        <authorList>
            <consortium name="Drosophila 12 Genomes Consortium"/>
            <person name="Clark A.G."/>
            <person name="Eisen M.B."/>
            <person name="Smith D.R."/>
            <person name="Bergman C.M."/>
            <person name="Oliver B."/>
            <person name="Markow T.A."/>
            <person name="Kaufman T.C."/>
            <person name="Kellis M."/>
            <person name="Gelbart W."/>
            <person name="Iyer V.N."/>
            <person name="Pollard D.A."/>
            <person name="Sackton T.B."/>
            <person name="Larracuente A.M."/>
            <person name="Singh N.D."/>
            <person name="Abad J.P."/>
            <person name="Abt D.N."/>
            <person name="Adryan B."/>
            <person name="Aguade M."/>
            <person name="Akashi H."/>
            <person name="Anderson W.W."/>
            <person name="Aquadro C.F."/>
            <person name="Ardell D.H."/>
            <person name="Arguello R."/>
            <person name="Artieri C.G."/>
            <person name="Barbash D.A."/>
            <person name="Barker D."/>
            <person name="Barsanti P."/>
            <person name="Batterham P."/>
            <person name="Batzoglou S."/>
            <person name="Begun D."/>
            <person name="Bhutkar A."/>
            <person name="Blanco E."/>
            <person name="Bosak S.A."/>
            <person name="Bradley R.K."/>
            <person name="Brand A.D."/>
            <person name="Brent M.R."/>
            <person name="Brooks A.N."/>
            <person name="Brown R.H."/>
            <person name="Butlin R.K."/>
            <person name="Caggese C."/>
            <person name="Calvi B.R."/>
            <person name="Bernardo de Carvalho A."/>
            <person name="Caspi A."/>
            <person name="Castrezana S."/>
            <person name="Celniker S.E."/>
            <person name="Chang J.L."/>
            <person name="Chapple C."/>
            <person name="Chatterji S."/>
            <person name="Chinwalla A."/>
            <person name="Civetta A."/>
            <person name="Clifton S.W."/>
            <person name="Comeron J.M."/>
            <person name="Costello J.C."/>
            <person name="Coyne J.A."/>
            <person name="Daub J."/>
            <person name="David R.G."/>
            <person name="Delcher A.L."/>
            <person name="Delehaunty K."/>
            <person name="Do C.B."/>
            <person name="Ebling H."/>
            <person name="Edwards K."/>
            <person name="Eickbush T."/>
            <person name="Evans J.D."/>
            <person name="Filipski A."/>
            <person name="Findeiss S."/>
            <person name="Freyhult E."/>
            <person name="Fulton L."/>
            <person name="Fulton R."/>
            <person name="Garcia A.C."/>
            <person name="Gardiner A."/>
            <person name="Garfield D.A."/>
            <person name="Garvin B.E."/>
            <person name="Gibson G."/>
            <person name="Gilbert D."/>
            <person name="Gnerre S."/>
            <person name="Godfrey J."/>
            <person name="Good R."/>
            <person name="Gotea V."/>
            <person name="Gravely B."/>
            <person name="Greenberg A.J."/>
            <person name="Griffiths-Jones S."/>
            <person name="Gross S."/>
            <person name="Guigo R."/>
            <person name="Gustafson E.A."/>
            <person name="Haerty W."/>
            <person name="Hahn M.W."/>
            <person name="Halligan D.L."/>
            <person name="Halpern A.L."/>
            <person name="Halter G.M."/>
            <person name="Han M.V."/>
            <person name="Heger A."/>
            <person name="Hillier L."/>
            <person name="Hinrichs A.S."/>
            <person name="Holmes I."/>
            <person name="Hoskins R.A."/>
            <person name="Hubisz M.J."/>
            <person name="Hultmark D."/>
            <person name="Huntley M.A."/>
            <person name="Jaffe D.B."/>
            <person name="Jagadeeshan S."/>
            <person name="Jeck W.R."/>
            <person name="Johnson J."/>
            <person name="Jones C.D."/>
            <person name="Jordan W.C."/>
            <person name="Karpen G.H."/>
            <person name="Kataoka E."/>
            <person name="Keightley P.D."/>
            <person name="Kheradpour P."/>
            <person name="Kirkness E.F."/>
            <person name="Koerich L.B."/>
            <person name="Kristiansen K."/>
            <person name="Kudrna D."/>
            <person name="Kulathinal R.J."/>
            <person name="Kumar S."/>
            <person name="Kwok R."/>
            <person name="Lander E."/>
            <person name="Langley C.H."/>
            <person name="Lapoint R."/>
            <person name="Lazzaro B.P."/>
            <person name="Lee S.J."/>
            <person name="Levesque L."/>
            <person name="Li R."/>
            <person name="Lin C.F."/>
            <person name="Lin M.F."/>
            <person name="Lindblad-Toh K."/>
            <person name="Llopart A."/>
            <person name="Long M."/>
            <person name="Low L."/>
            <person name="Lozovsky E."/>
            <person name="Lu J."/>
            <person name="Luo M."/>
            <person name="Machado C.A."/>
            <person name="Makalowski W."/>
            <person name="Marzo M."/>
            <person name="Matsuda M."/>
            <person name="Matzkin L."/>
            <person name="McAllister B."/>
            <person name="McBride C.S."/>
            <person name="McKernan B."/>
            <person name="McKernan K."/>
            <person name="Mendez-Lago M."/>
            <person name="Minx P."/>
            <person name="Mollenhauer M.U."/>
            <person name="Montooth K."/>
            <person name="Mount S.M."/>
            <person name="Mu X."/>
            <person name="Myers E."/>
            <person name="Negre B."/>
            <person name="Newfeld S."/>
            <person name="Nielsen R."/>
            <person name="Noor M.A."/>
            <person name="O'Grady P."/>
            <person name="Pachter L."/>
            <person name="Papaceit M."/>
            <person name="Parisi M.J."/>
            <person name="Parisi M."/>
            <person name="Parts L."/>
            <person name="Pedersen J.S."/>
            <person name="Pesole G."/>
            <person name="Phillippy A.M."/>
            <person name="Ponting C.P."/>
            <person name="Pop M."/>
            <person name="Porcelli D."/>
            <person name="Powell J.R."/>
            <person name="Prohaska S."/>
            <person name="Pruitt K."/>
            <person name="Puig M."/>
            <person name="Quesneville H."/>
            <person name="Ram K.R."/>
            <person name="Rand D."/>
            <person name="Rasmussen M.D."/>
            <person name="Reed L.K."/>
            <person name="Reenan R."/>
            <person name="Reily A."/>
            <person name="Remington K.A."/>
            <person name="Rieger T.T."/>
            <person name="Ritchie M.G."/>
            <person name="Robin C."/>
            <person name="Rogers Y.H."/>
            <person name="Rohde C."/>
            <person name="Rozas J."/>
            <person name="Rubenfield M.J."/>
            <person name="Ruiz A."/>
            <person name="Russo S."/>
            <person name="Salzberg S.L."/>
            <person name="Sanchez-Gracia A."/>
            <person name="Saranga D.J."/>
            <person name="Sato H."/>
            <person name="Schaeffer S.W."/>
            <person name="Schatz M.C."/>
            <person name="Schlenke T."/>
            <person name="Schwartz R."/>
            <person name="Segarra C."/>
            <person name="Singh R.S."/>
            <person name="Sirot L."/>
            <person name="Sirota M."/>
            <person name="Sisneros N.B."/>
            <person name="Smith C.D."/>
            <person name="Smith T.F."/>
            <person name="Spieth J."/>
            <person name="Stage D.E."/>
            <person name="Stark A."/>
            <person name="Stephan W."/>
            <person name="Strausberg R.L."/>
            <person name="Strempel S."/>
            <person name="Sturgill D."/>
            <person name="Sutton G."/>
            <person name="Sutton G.G."/>
            <person name="Tao W."/>
            <person name="Teichmann S."/>
            <person name="Tobari Y.N."/>
            <person name="Tomimura Y."/>
            <person name="Tsolas J.M."/>
            <person name="Valente V.L."/>
            <person name="Venter E."/>
            <person name="Venter J.C."/>
            <person name="Vicario S."/>
            <person name="Vieira F.G."/>
            <person name="Vilella A.J."/>
            <person name="Villasante A."/>
            <person name="Walenz B."/>
            <person name="Wang J."/>
            <person name="Wasserman M."/>
            <person name="Watts T."/>
            <person name="Wilson D."/>
            <person name="Wilson R.K."/>
            <person name="Wing R.A."/>
            <person name="Wolfner M.F."/>
            <person name="Wong A."/>
            <person name="Wong G.K."/>
            <person name="Wu C.I."/>
            <person name="Wu G."/>
            <person name="Yamamoto D."/>
            <person name="Yang H.P."/>
            <person name="Yang S.P."/>
            <person name="Yorke J.A."/>
            <person name="Yoshida K."/>
            <person name="Zdobnov E."/>
            <person name="Zhang P."/>
            <person name="Zhang Y."/>
            <person name="Zimin A.V."/>
            <person name="Baldwin J."/>
            <person name="Abdouelleil A."/>
            <person name="Abdulkadir J."/>
            <person name="Abebe A."/>
            <person name="Abera B."/>
            <person name="Abreu J."/>
            <person name="Acer S.C."/>
            <person name="Aftuck L."/>
            <person name="Alexander A."/>
            <person name="An P."/>
            <person name="Anderson E."/>
            <person name="Anderson S."/>
            <person name="Arachi H."/>
            <person name="Azer M."/>
            <person name="Bachantsang P."/>
            <person name="Barry A."/>
            <person name="Bayul T."/>
            <person name="Berlin A."/>
            <person name="Bessette D."/>
            <person name="Bloom T."/>
            <person name="Blye J."/>
            <person name="Boguslavskiy L."/>
            <person name="Bonnet C."/>
            <person name="Boukhgalter B."/>
            <person name="Bourzgui I."/>
            <person name="Brown A."/>
            <person name="Cahill P."/>
            <person name="Channer S."/>
            <person name="Cheshatsang Y."/>
            <person name="Chuda L."/>
            <person name="Citroen M."/>
            <person name="Collymore A."/>
            <person name="Cooke P."/>
            <person name="Costello M."/>
            <person name="D'Aco K."/>
            <person name="Daza R."/>
            <person name="De Haan G."/>
            <person name="DeGray S."/>
            <person name="DeMaso C."/>
            <person name="Dhargay N."/>
            <person name="Dooley K."/>
            <person name="Dooley E."/>
            <person name="Doricent M."/>
            <person name="Dorje P."/>
            <person name="Dorjee K."/>
            <person name="Dupes A."/>
            <person name="Elong R."/>
            <person name="Falk J."/>
            <person name="Farina A."/>
            <person name="Faro S."/>
            <person name="Ferguson D."/>
            <person name="Fisher S."/>
            <person name="Foley C.D."/>
            <person name="Franke A."/>
            <person name="Friedrich D."/>
            <person name="Gadbois L."/>
            <person name="Gearin G."/>
            <person name="Gearin C.R."/>
            <person name="Giannoukos G."/>
            <person name="Goode T."/>
            <person name="Graham J."/>
            <person name="Grandbois E."/>
            <person name="Grewal S."/>
            <person name="Gyaltsen K."/>
            <person name="Hafez N."/>
            <person name="Hagos B."/>
            <person name="Hall J."/>
            <person name="Henson C."/>
            <person name="Hollinger A."/>
            <person name="Honan T."/>
            <person name="Huard M.D."/>
            <person name="Hughes L."/>
            <person name="Hurhula B."/>
            <person name="Husby M.E."/>
            <person name="Kamat A."/>
            <person name="Kanga B."/>
            <person name="Kashin S."/>
            <person name="Khazanovich D."/>
            <person name="Kisner P."/>
            <person name="Lance K."/>
            <person name="Lara M."/>
            <person name="Lee W."/>
            <person name="Lennon N."/>
            <person name="Letendre F."/>
            <person name="LeVine R."/>
            <person name="Lipovsky A."/>
            <person name="Liu X."/>
            <person name="Liu J."/>
            <person name="Liu S."/>
            <person name="Lokyitsang T."/>
            <person name="Lokyitsang Y."/>
            <person name="Lubonja R."/>
            <person name="Lui A."/>
            <person name="MacDonald P."/>
            <person name="Magnisalis V."/>
            <person name="Maru K."/>
            <person name="Matthews C."/>
            <person name="McCusker W."/>
            <person name="McDonough S."/>
            <person name="Mehta T."/>
            <person name="Meldrim J."/>
            <person name="Meneus L."/>
            <person name="Mihai O."/>
            <person name="Mihalev A."/>
            <person name="Mihova T."/>
            <person name="Mittelman R."/>
            <person name="Mlenga V."/>
            <person name="Montmayeur A."/>
            <person name="Mulrain L."/>
            <person name="Navidi A."/>
            <person name="Naylor J."/>
            <person name="Negash T."/>
            <person name="Nguyen T."/>
            <person name="Nguyen N."/>
            <person name="Nicol R."/>
            <person name="Norbu C."/>
            <person name="Norbu N."/>
            <person name="Novod N."/>
            <person name="O'Neill B."/>
            <person name="Osman S."/>
            <person name="Markiewicz E."/>
            <person name="Oyono O.L."/>
            <person name="Patti C."/>
            <person name="Phunkhang P."/>
            <person name="Pierre F."/>
            <person name="Priest M."/>
            <person name="Raghuraman S."/>
            <person name="Rege F."/>
            <person name="Reyes R."/>
            <person name="Rise C."/>
            <person name="Rogov P."/>
            <person name="Ross K."/>
            <person name="Ryan E."/>
            <person name="Settipalli S."/>
            <person name="Shea T."/>
            <person name="Sherpa N."/>
            <person name="Shi L."/>
            <person name="Shih D."/>
            <person name="Sparrow T."/>
            <person name="Spaulding J."/>
            <person name="Stalker J."/>
            <person name="Stange-Thomann N."/>
            <person name="Stavropoulos S."/>
            <person name="Stone C."/>
            <person name="Strader C."/>
            <person name="Tesfaye S."/>
            <person name="Thomson T."/>
            <person name="Thoulutsang Y."/>
            <person name="Thoulutsang D."/>
            <person name="Topham K."/>
            <person name="Topping I."/>
            <person name="Tsamla T."/>
            <person name="Vassiliev H."/>
            <person name="Vo A."/>
            <person name="Wangchuk T."/>
            <person name="Wangdi T."/>
            <person name="Weiand M."/>
            <person name="Wilkinson J."/>
            <person name="Wilson A."/>
            <person name="Yadav S."/>
            <person name="Young G."/>
            <person name="Yu Q."/>
            <person name="Zembek L."/>
            <person name="Zhong D."/>
            <person name="Zimmer A."/>
            <person name="Zwirko Z."/>
            <person name="Jaffe D.B."/>
            <person name="Alvarez P."/>
            <person name="Brockman W."/>
            <person name="Butler J."/>
            <person name="Chin C."/>
            <person name="Gnerre S."/>
            <person name="Grabherr M."/>
            <person name="Kleber M."/>
            <person name="Mauceli E."/>
            <person name="MacCallum I."/>
        </authorList>
    </citation>
    <scope>NUCLEOTIDE SEQUENCE [LARGE SCALE GENOMIC DNA]</scope>
    <source>
        <strain evidence="14">Tucson 15081-1352.22</strain>
    </source>
</reference>
<evidence type="ECO:0000256" key="3">
    <source>
        <dbReference type="ARBA" id="ARBA00005022"/>
    </source>
</evidence>
<evidence type="ECO:0000256" key="2">
    <source>
        <dbReference type="ARBA" id="ARBA00001961"/>
    </source>
</evidence>
<keyword evidence="8 13" id="KW-0560">Oxidoreductase</keyword>
<accession>B4KLN0</accession>
<protein>
    <submittedName>
        <fullName evidence="13">Uncharacterized protein</fullName>
        <ecNumber evidence="13">1.-.-.-</ecNumber>
    </submittedName>
</protein>
<keyword evidence="7" id="KW-0223">Dioxygenase</keyword>
<dbReference type="Gene3D" id="3.30.2020.30">
    <property type="match status" value="1"/>
</dbReference>
<feature type="domain" description="TauD/TfdA-like" evidence="11">
    <location>
        <begin position="157"/>
        <end position="398"/>
    </location>
</feature>
<evidence type="ECO:0000256" key="10">
    <source>
        <dbReference type="SAM" id="MobiDB-lite"/>
    </source>
</evidence>
<keyword evidence="14" id="KW-1185">Reference proteome</keyword>
<dbReference type="SUPFAM" id="SSF51197">
    <property type="entry name" value="Clavaminate synthase-like"/>
    <property type="match status" value="1"/>
</dbReference>
<dbReference type="PhylomeDB" id="B4KLN0"/>
<gene>
    <name evidence="13" type="primary">Dmoj\GI19441</name>
    <name evidence="13" type="ORF">Dmoj_GI19441</name>
</gene>
<dbReference type="InterPro" id="IPR042098">
    <property type="entry name" value="TauD-like_sf"/>
</dbReference>
<dbReference type="OMA" id="MPYFEYK"/>
<dbReference type="FunCoup" id="B4KLN0">
    <property type="interactions" value="78"/>
</dbReference>
<dbReference type="Proteomes" id="UP000009192">
    <property type="component" value="Unassembled WGS sequence"/>
</dbReference>
<dbReference type="Pfam" id="PF06155">
    <property type="entry name" value="GBBH-like_N"/>
    <property type="match status" value="1"/>
</dbReference>
<name>B4KLN0_DROMO</name>
<dbReference type="PANTHER" id="PTHR10696">
    <property type="entry name" value="GAMMA-BUTYROBETAINE HYDROXYLASE-RELATED"/>
    <property type="match status" value="1"/>
</dbReference>
<dbReference type="SMR" id="B4KLN0"/>
<proteinExistence type="inferred from homology"/>